<dbReference type="PANTHER" id="PTHR32328:SF0">
    <property type="entry name" value="L-SERYL-TRNA(SEC) SELENIUM TRANSFERASE"/>
    <property type="match status" value="1"/>
</dbReference>
<name>A0A8J4H0R9_9BACL</name>
<dbReference type="RefSeq" id="WP_213411512.1">
    <property type="nucleotide sequence ID" value="NZ_BOVK01000018.1"/>
</dbReference>
<dbReference type="GO" id="GO:0030170">
    <property type="term" value="F:pyridoxal phosphate binding"/>
    <property type="evidence" value="ECO:0007669"/>
    <property type="project" value="InterPro"/>
</dbReference>
<dbReference type="Gene3D" id="3.40.640.10">
    <property type="entry name" value="Type I PLP-dependent aspartate aminotransferase-like (Major domain)"/>
    <property type="match status" value="1"/>
</dbReference>
<organism evidence="4 5">
    <name type="scientific">Xylanibacillus composti</name>
    <dbReference type="NCBI Taxonomy" id="1572762"/>
    <lineage>
        <taxon>Bacteria</taxon>
        <taxon>Bacillati</taxon>
        <taxon>Bacillota</taxon>
        <taxon>Bacilli</taxon>
        <taxon>Bacillales</taxon>
        <taxon>Paenibacillaceae</taxon>
        <taxon>Xylanibacillus</taxon>
    </lineage>
</organism>
<keyword evidence="2 3" id="KW-0663">Pyridoxal phosphate</keyword>
<dbReference type="GO" id="GO:0019346">
    <property type="term" value="P:transsulfuration"/>
    <property type="evidence" value="ECO:0007669"/>
    <property type="project" value="InterPro"/>
</dbReference>
<dbReference type="InterPro" id="IPR000277">
    <property type="entry name" value="Cys/Met-Metab_PyrdxlP-dep_enz"/>
</dbReference>
<dbReference type="Pfam" id="PF01053">
    <property type="entry name" value="Cys_Met_Meta_PP"/>
    <property type="match status" value="1"/>
</dbReference>
<gene>
    <name evidence="4" type="primary">selA</name>
    <name evidence="4" type="ORF">XYCOK13_16270</name>
</gene>
<evidence type="ECO:0000256" key="2">
    <source>
        <dbReference type="ARBA" id="ARBA00022898"/>
    </source>
</evidence>
<evidence type="ECO:0008006" key="6">
    <source>
        <dbReference type="Google" id="ProtNLM"/>
    </source>
</evidence>
<comment type="caution">
    <text evidence="4">The sequence shown here is derived from an EMBL/GenBank/DDBJ whole genome shotgun (WGS) entry which is preliminary data.</text>
</comment>
<dbReference type="InterPro" id="IPR015424">
    <property type="entry name" value="PyrdxlP-dep_Trfase"/>
</dbReference>
<comment type="cofactor">
    <cofactor evidence="1 3">
        <name>pyridoxal 5'-phosphate</name>
        <dbReference type="ChEBI" id="CHEBI:597326"/>
    </cofactor>
</comment>
<comment type="similarity">
    <text evidence="3">Belongs to the trans-sulfuration enzymes family.</text>
</comment>
<dbReference type="EMBL" id="BOVK01000018">
    <property type="protein sequence ID" value="GIQ68803.1"/>
    <property type="molecule type" value="Genomic_DNA"/>
</dbReference>
<dbReference type="SUPFAM" id="SSF53383">
    <property type="entry name" value="PLP-dependent transferases"/>
    <property type="match status" value="1"/>
</dbReference>
<accession>A0A8J4H0R9</accession>
<dbReference type="InterPro" id="IPR015421">
    <property type="entry name" value="PyrdxlP-dep_Trfase_major"/>
</dbReference>
<evidence type="ECO:0000256" key="3">
    <source>
        <dbReference type="RuleBase" id="RU362118"/>
    </source>
</evidence>
<protein>
    <recommendedName>
        <fullName evidence="6">Aminotransferase class V-fold PLP-dependent enzyme</fullName>
    </recommendedName>
</protein>
<sequence length="404" mass="44514">MQQFYDRFGLRKVINARGPATVLGAARVENKIRKDIYDMLGLSVEIWELQRRASEAIVKLTGAEAGCAANCTAAGMTVALASCLTGDNIAHIKELPTVKGPKNKVVIQKGHVIGIGDIPATQLIRMTGAEPVEIGEALDCATFHLEAALTEDVAAAVYVMMDVFPPNLLPFETFLKICKAKGVPVIVDAAYDTDFRHSIALGADIVVHSGQKWLGGATSALVAGRKDLVHACYLQEMGIGRPMKVGKEGIISIISAIERWLERDQDAIIARQTVQAERFIERMAEEPGITGEIKRTRFSPSVRVVMHINEEATGVPAWLINAQLGVYDPVIKMDDYAIHQGRMEWDLSFLDEGDEQIIMNAISSIIRANRNPDQAKKRPEPMTRMDGLYRTFHQWLDGDPRGEQ</sequence>
<evidence type="ECO:0000256" key="1">
    <source>
        <dbReference type="ARBA" id="ARBA00001933"/>
    </source>
</evidence>
<dbReference type="PANTHER" id="PTHR32328">
    <property type="entry name" value="L-SERYL-TRNA(SEC) SELENIUM TRANSFERASE"/>
    <property type="match status" value="1"/>
</dbReference>
<proteinExistence type="inferred from homology"/>
<evidence type="ECO:0000313" key="5">
    <source>
        <dbReference type="Proteomes" id="UP000677918"/>
    </source>
</evidence>
<dbReference type="Proteomes" id="UP000677918">
    <property type="component" value="Unassembled WGS sequence"/>
</dbReference>
<keyword evidence="5" id="KW-1185">Reference proteome</keyword>
<dbReference type="AlphaFoldDB" id="A0A8J4H0R9"/>
<reference evidence="4" key="1">
    <citation type="submission" date="2021-04" db="EMBL/GenBank/DDBJ databases">
        <title>Draft genome sequence of Xylanibacillus composti strain K13.</title>
        <authorList>
            <person name="Uke A."/>
            <person name="Chhe C."/>
            <person name="Baramee S."/>
            <person name="Kosugi A."/>
        </authorList>
    </citation>
    <scope>NUCLEOTIDE SEQUENCE</scope>
    <source>
        <strain evidence="4">K13</strain>
    </source>
</reference>
<dbReference type="GO" id="GO:0004125">
    <property type="term" value="F:L-seryl-tRNA(Sec) selenium transferase activity"/>
    <property type="evidence" value="ECO:0007669"/>
    <property type="project" value="TreeGrafter"/>
</dbReference>
<evidence type="ECO:0000313" key="4">
    <source>
        <dbReference type="EMBL" id="GIQ68803.1"/>
    </source>
</evidence>